<dbReference type="Proteomes" id="UP000284548">
    <property type="component" value="Unassembled WGS sequence"/>
</dbReference>
<dbReference type="AlphaFoldDB" id="A0A414YGE8"/>
<reference evidence="1 2" key="1">
    <citation type="submission" date="2018-08" db="EMBL/GenBank/DDBJ databases">
        <title>A genome reference for cultivated species of the human gut microbiota.</title>
        <authorList>
            <person name="Zou Y."/>
            <person name="Xue W."/>
            <person name="Luo G."/>
        </authorList>
    </citation>
    <scope>NUCLEOTIDE SEQUENCE [LARGE SCALE GENOMIC DNA]</scope>
    <source>
        <strain evidence="1 2">AM16-54</strain>
    </source>
</reference>
<evidence type="ECO:0000313" key="1">
    <source>
        <dbReference type="EMBL" id="RHH85238.1"/>
    </source>
</evidence>
<name>A0A414YGE8_9BACT</name>
<sequence>MVKVMATVNFEIGNKEFEVRFIRESGYPPTKNERGSSLVEYDVTTYKDNQPMIKKFNQKRRVYFDLEGNVYKDKQSNKVWFNLYKAS</sequence>
<accession>A0A414YGE8</accession>
<gene>
    <name evidence="1" type="ORF">DW192_00460</name>
</gene>
<organism evidence="1 2">
    <name type="scientific">Segatella copri</name>
    <dbReference type="NCBI Taxonomy" id="165179"/>
    <lineage>
        <taxon>Bacteria</taxon>
        <taxon>Pseudomonadati</taxon>
        <taxon>Bacteroidota</taxon>
        <taxon>Bacteroidia</taxon>
        <taxon>Bacteroidales</taxon>
        <taxon>Prevotellaceae</taxon>
        <taxon>Segatella</taxon>
    </lineage>
</organism>
<comment type="caution">
    <text evidence="1">The sequence shown here is derived from an EMBL/GenBank/DDBJ whole genome shotgun (WGS) entry which is preliminary data.</text>
</comment>
<protein>
    <submittedName>
        <fullName evidence="1">Uncharacterized protein</fullName>
    </submittedName>
</protein>
<proteinExistence type="predicted"/>
<evidence type="ECO:0000313" key="2">
    <source>
        <dbReference type="Proteomes" id="UP000284548"/>
    </source>
</evidence>
<dbReference type="EMBL" id="QRKB01000001">
    <property type="protein sequence ID" value="RHH85238.1"/>
    <property type="molecule type" value="Genomic_DNA"/>
</dbReference>